<evidence type="ECO:0000256" key="1">
    <source>
        <dbReference type="SAM" id="MobiDB-lite"/>
    </source>
</evidence>
<feature type="transmembrane region" description="Helical" evidence="2">
    <location>
        <begin position="322"/>
        <end position="344"/>
    </location>
</feature>
<comment type="caution">
    <text evidence="4">The sequence shown here is derived from an EMBL/GenBank/DDBJ whole genome shotgun (WGS) entry which is preliminary data.</text>
</comment>
<feature type="region of interest" description="Disordered" evidence="1">
    <location>
        <begin position="140"/>
        <end position="179"/>
    </location>
</feature>
<feature type="region of interest" description="Disordered" evidence="1">
    <location>
        <begin position="252"/>
        <end position="272"/>
    </location>
</feature>
<feature type="region of interest" description="Disordered" evidence="1">
    <location>
        <begin position="195"/>
        <end position="229"/>
    </location>
</feature>
<gene>
    <name evidence="4" type="ORF">HOP12_05725</name>
</gene>
<feature type="region of interest" description="Disordered" evidence="1">
    <location>
        <begin position="70"/>
        <end position="101"/>
    </location>
</feature>
<dbReference type="InterPro" id="IPR013229">
    <property type="entry name" value="PEGA"/>
</dbReference>
<organism evidence="4 5">
    <name type="scientific">Eiseniibacteriota bacterium</name>
    <dbReference type="NCBI Taxonomy" id="2212470"/>
    <lineage>
        <taxon>Bacteria</taxon>
        <taxon>Candidatus Eiseniibacteriota</taxon>
    </lineage>
</organism>
<protein>
    <submittedName>
        <fullName evidence="4">PEGA domain-containing protein</fullName>
    </submittedName>
</protein>
<accession>A0A849SP02</accession>
<dbReference type="Pfam" id="PF08308">
    <property type="entry name" value="PEGA"/>
    <property type="match status" value="2"/>
</dbReference>
<dbReference type="EMBL" id="JABFRW010000061">
    <property type="protein sequence ID" value="NOT33655.1"/>
    <property type="molecule type" value="Genomic_DNA"/>
</dbReference>
<evidence type="ECO:0000313" key="4">
    <source>
        <dbReference type="EMBL" id="NOT33655.1"/>
    </source>
</evidence>
<keyword evidence="2" id="KW-1133">Transmembrane helix</keyword>
<feature type="non-terminal residue" evidence="4">
    <location>
        <position position="1"/>
    </location>
</feature>
<reference evidence="4 5" key="1">
    <citation type="submission" date="2020-04" db="EMBL/GenBank/DDBJ databases">
        <title>Metagenomic profiling of ammonia- and methane-oxidizing microorganisms in a Dutch drinking water treatment plant.</title>
        <authorList>
            <person name="Poghosyan L."/>
            <person name="Leucker S."/>
        </authorList>
    </citation>
    <scope>NUCLEOTIDE SEQUENCE [LARGE SCALE GENOMIC DNA]</scope>
    <source>
        <strain evidence="4">S-RSF-IL-03</strain>
    </source>
</reference>
<feature type="compositionally biased region" description="Basic and acidic residues" evidence="1">
    <location>
        <begin position="262"/>
        <end position="272"/>
    </location>
</feature>
<proteinExistence type="predicted"/>
<sequence length="695" mass="73440">SLSAVAADSVACIATESAATALSEAATEPIDDRAPWFANLESFGRGPVTEAERVEVRLSEDLFSNRVEVSPPETAAVDHPIEPPAPAVPTASEAAATQTARADELARSAAELAELLGGTAIASPPSSSSEAPFYLQPAPALREPMIPPSPEPDDLTALTTPPIESIGPPPLPIERSTPPPVAELPVITAARLPAGLRRPSLRETSAPPEDPRAITLGEEARRDPALDASAPVPLELESIGSGMSPRAAAAAPELAESGPEPKWVEFGDRGGATKRESEAVAIPEWARMPEPPTAGGARRQPALHPDWPERPRLDTVPTGRRFWIGVGSVVAALVGVGWLLGLMLTGDATETGKPNPITSLLAAIGLRAPSFALEVESRPEGAAILIDGVSTGKRAPASLTLKPGTHRVTLSFGQWGEQSWDMEGRRGQKLALDGVMYGALEIFAPAPGSVVAVSVDGQARGFAPLRVDSLSPGPHQLRYSGPGMTSWGHSVDVRVLEEKQVLPRPIQSPSTGLIMVRASTTQDGEPRAINGAQVWVDGELKGVTPLALELMRGPHSVRVRYQATEPPIQVIDLPGGNQRFAMFEFGTGGESPRLEVQAPNRFPANGTGAVTVSIDGLPPREVREMWLHVRGSDGTWRRYEMSRVENPLAAGAVAPFPVSEFEDGGETLWYVSAITRQGDEYFTEIASARVVASGR</sequence>
<name>A0A849SP02_UNCEI</name>
<feature type="domain" description="PEGA" evidence="3">
    <location>
        <begin position="373"/>
        <end position="430"/>
    </location>
</feature>
<keyword evidence="2" id="KW-0472">Membrane</keyword>
<dbReference type="Proteomes" id="UP000580839">
    <property type="component" value="Unassembled WGS sequence"/>
</dbReference>
<feature type="compositionally biased region" description="Low complexity" evidence="1">
    <location>
        <begin position="88"/>
        <end position="100"/>
    </location>
</feature>
<evidence type="ECO:0000259" key="3">
    <source>
        <dbReference type="Pfam" id="PF08308"/>
    </source>
</evidence>
<feature type="domain" description="PEGA" evidence="3">
    <location>
        <begin position="530"/>
        <end position="561"/>
    </location>
</feature>
<feature type="compositionally biased region" description="Pro residues" evidence="1">
    <location>
        <begin position="167"/>
        <end position="179"/>
    </location>
</feature>
<keyword evidence="2" id="KW-0812">Transmembrane</keyword>
<evidence type="ECO:0000256" key="2">
    <source>
        <dbReference type="SAM" id="Phobius"/>
    </source>
</evidence>
<evidence type="ECO:0000313" key="5">
    <source>
        <dbReference type="Proteomes" id="UP000580839"/>
    </source>
</evidence>
<dbReference type="AlphaFoldDB" id="A0A849SP02"/>
<feature type="region of interest" description="Disordered" evidence="1">
    <location>
        <begin position="287"/>
        <end position="312"/>
    </location>
</feature>